<gene>
    <name evidence="1" type="ORF">ACFOEK_11030</name>
</gene>
<comment type="caution">
    <text evidence="1">The sequence shown here is derived from an EMBL/GenBank/DDBJ whole genome shotgun (WGS) entry which is preliminary data.</text>
</comment>
<protein>
    <recommendedName>
        <fullName evidence="3">Carboxypeptidase regulatory-like domain-containing protein</fullName>
    </recommendedName>
</protein>
<dbReference type="EMBL" id="JBHRSZ010000004">
    <property type="protein sequence ID" value="MFC3151561.1"/>
    <property type="molecule type" value="Genomic_DNA"/>
</dbReference>
<evidence type="ECO:0000313" key="1">
    <source>
        <dbReference type="EMBL" id="MFC3151561.1"/>
    </source>
</evidence>
<evidence type="ECO:0000313" key="2">
    <source>
        <dbReference type="Proteomes" id="UP001595476"/>
    </source>
</evidence>
<name>A0ABV7HFQ4_9GAMM</name>
<accession>A0ABV7HFQ4</accession>
<proteinExistence type="predicted"/>
<reference evidence="2" key="1">
    <citation type="journal article" date="2019" name="Int. J. Syst. Evol. Microbiol.">
        <title>The Global Catalogue of Microorganisms (GCM) 10K type strain sequencing project: providing services to taxonomists for standard genome sequencing and annotation.</title>
        <authorList>
            <consortium name="The Broad Institute Genomics Platform"/>
            <consortium name="The Broad Institute Genome Sequencing Center for Infectious Disease"/>
            <person name="Wu L."/>
            <person name="Ma J."/>
        </authorList>
    </citation>
    <scope>NUCLEOTIDE SEQUENCE [LARGE SCALE GENOMIC DNA]</scope>
    <source>
        <strain evidence="2">KCTC 52438</strain>
    </source>
</reference>
<dbReference type="RefSeq" id="WP_386720554.1">
    <property type="nucleotide sequence ID" value="NZ_JBHRSZ010000004.1"/>
</dbReference>
<sequence length="938" mass="102047">MASLSLIRKYNKKLTFFGVLSLLSVLSGCDSGSGDSIGPKPDITLSGTVVKGTVVGAPVNIYRASSSTISNIPNIEGSVDNLYTDSSGNFSIKLNGDDYRNRTLVVQVGVAQCTTSSAEYVEANSGCTNTNGNIVELDDNYFVGEYRCDDPDNGCLHPETGATVSFGEMLPIDFELRSVVPLLSNSNSVRSQTANVSALTTIAATQITEYAQLQAEAAYNQTAKVFQLDGIDLLTQSIVDVSNLSSSVSNVNTWLMSAVNAAVTVTASQPSSGSPARTMGEGLTSLIEEFEGYAYQLVYRYSANNDLDLESIYQMAQNISEDQAVVGFISETASSQVTDILASVNAAADDPNIGENEATNEEVDADILEKLEEGISDMRTFMFDYMDWYSENAAPGTGAYTKFEFMLESTRGAARESMGYMETLGNDFTLVLAAALDQILDTSWDGSDFTINSQDKDGNAVTATLSRSGDNYTIQGDFLNTAFDVTFTYRETTNDDGVMPDNPPEEEEDDRVYRFDIEEDGTDVTYAASNEGLTLKFEDDVAVSIQVDSGFDGTDATVVRSSFAWGDILLAQTDLATYDQDLGRVTLDGQLVFSMEHVADSIIRFNDTYTATESYNVPRVDGRAFVFLQFGIYSATNPTPTKFRLTVADTNSQTGDTWPVSFLYAILNQENEQGEFYGAEGFGSFDQDYLTDVWDENDCDFLPVTYTILFDQNTSDNDTFNDIEVTLPNSDGTERDLTYSVAFTKQKSQLQASTENTKDPARLCSVNFTSGDNSTDINFYKTGSMTETGSFMGRSVTYLGFNELSNRHSLLFSESSGTEENLESRSATSVYDDCENIGPLSGLSGGSVGSLYNCTTPSVSADDSYCLSEGIYSDFTGDDQIFGDRIGREFDDEGNEVIVVLEDNYASCSSGEDWEIRYANGTIQVLPVDLELFGVPSN</sequence>
<evidence type="ECO:0008006" key="3">
    <source>
        <dbReference type="Google" id="ProtNLM"/>
    </source>
</evidence>
<organism evidence="1 2">
    <name type="scientific">Litoribrevibacter euphylliae</name>
    <dbReference type="NCBI Taxonomy" id="1834034"/>
    <lineage>
        <taxon>Bacteria</taxon>
        <taxon>Pseudomonadati</taxon>
        <taxon>Pseudomonadota</taxon>
        <taxon>Gammaproteobacteria</taxon>
        <taxon>Oceanospirillales</taxon>
        <taxon>Oceanospirillaceae</taxon>
        <taxon>Litoribrevibacter</taxon>
    </lineage>
</organism>
<keyword evidence="2" id="KW-1185">Reference proteome</keyword>
<dbReference type="Proteomes" id="UP001595476">
    <property type="component" value="Unassembled WGS sequence"/>
</dbReference>